<proteinExistence type="predicted"/>
<dbReference type="STRING" id="549386.SAMN02927923_02825"/>
<reference evidence="2 3" key="1">
    <citation type="submission" date="2016-10" db="EMBL/GenBank/DDBJ databases">
        <authorList>
            <person name="de Groot N.N."/>
        </authorList>
    </citation>
    <scope>NUCLEOTIDE SEQUENCE [LARGE SCALE GENOMIC DNA]</scope>
    <source>
        <strain evidence="2 3">CGMCC 1.7666</strain>
    </source>
</reference>
<accession>A0A1G5JQF8</accession>
<evidence type="ECO:0000313" key="3">
    <source>
        <dbReference type="Proteomes" id="UP000199569"/>
    </source>
</evidence>
<sequence length="100" mass="10940">MHHVWDNTHMSEDVPYSSHGSPIMNGRCKHLPDPEEIIMNSNAQNRDPQSSSKPAEAVPAFKPVALPALAAAMRSAKHQPAKAKAQELPAILRKEAAIDR</sequence>
<feature type="region of interest" description="Disordered" evidence="1">
    <location>
        <begin position="1"/>
        <end position="33"/>
    </location>
</feature>
<dbReference type="AlphaFoldDB" id="A0A1G5JQF8"/>
<name>A0A1G5JQF8_9HYPH</name>
<keyword evidence="3" id="KW-1185">Reference proteome</keyword>
<evidence type="ECO:0000313" key="2">
    <source>
        <dbReference type="EMBL" id="SCY90625.1"/>
    </source>
</evidence>
<evidence type="ECO:0000256" key="1">
    <source>
        <dbReference type="SAM" id="MobiDB-lite"/>
    </source>
</evidence>
<dbReference type="EMBL" id="FMVJ01000007">
    <property type="protein sequence ID" value="SCY90625.1"/>
    <property type="molecule type" value="Genomic_DNA"/>
</dbReference>
<feature type="compositionally biased region" description="Basic and acidic residues" evidence="1">
    <location>
        <begin position="1"/>
        <end position="12"/>
    </location>
</feature>
<feature type="region of interest" description="Disordered" evidence="1">
    <location>
        <begin position="39"/>
        <end position="58"/>
    </location>
</feature>
<organism evidence="2 3">
    <name type="scientific">Microvirga guangxiensis</name>
    <dbReference type="NCBI Taxonomy" id="549386"/>
    <lineage>
        <taxon>Bacteria</taxon>
        <taxon>Pseudomonadati</taxon>
        <taxon>Pseudomonadota</taxon>
        <taxon>Alphaproteobacteria</taxon>
        <taxon>Hyphomicrobiales</taxon>
        <taxon>Methylobacteriaceae</taxon>
        <taxon>Microvirga</taxon>
    </lineage>
</organism>
<dbReference type="Proteomes" id="UP000199569">
    <property type="component" value="Unassembled WGS sequence"/>
</dbReference>
<feature type="compositionally biased region" description="Polar residues" evidence="1">
    <location>
        <begin position="39"/>
        <end position="53"/>
    </location>
</feature>
<gene>
    <name evidence="2" type="ORF">SAMN02927923_02825</name>
</gene>
<protein>
    <submittedName>
        <fullName evidence="2">Uncharacterized protein</fullName>
    </submittedName>
</protein>